<accession>A0A6N7UTS0</accession>
<dbReference type="PANTHER" id="PTHR42967">
    <property type="entry name" value="METAL DEPENDENT HYDROLASE"/>
    <property type="match status" value="1"/>
</dbReference>
<gene>
    <name evidence="1" type="ORF">FYJ34_11240</name>
</gene>
<reference evidence="1 2" key="1">
    <citation type="submission" date="2019-08" db="EMBL/GenBank/DDBJ databases">
        <title>In-depth cultivation of the pig gut microbiome towards novel bacterial diversity and tailored functional studies.</title>
        <authorList>
            <person name="Wylensek D."/>
            <person name="Hitch T.C.A."/>
            <person name="Clavel T."/>
        </authorList>
    </citation>
    <scope>NUCLEOTIDE SEQUENCE [LARGE SCALE GENOMIC DNA]</scope>
    <source>
        <strain evidence="1 2">68-1-5</strain>
    </source>
</reference>
<sequence>MKITYLGHSGTVVELTESILVFDYYKGSVPSWPVGKKVYVFVSHIHFDHYNPEIFCWERQISDITYILSDDILEDSVPVDCRSRVRFVGARKTVQIDEMTIKTLRSTDEGVAFFVHAEGKRIYHAGDLHWWHWKEEGAIFNEMMRRKYQGEIKKLSKETIDLAFLPADPRQEEAYVWGMAYFLEQVEVKRVCPIHLWGKYDVCRQLKEEACLEAYQDRIVLVTREGEVFEWED</sequence>
<evidence type="ECO:0000313" key="1">
    <source>
        <dbReference type="EMBL" id="MSR94818.1"/>
    </source>
</evidence>
<dbReference type="AlphaFoldDB" id="A0A6N7UTS0"/>
<organism evidence="1 2">
    <name type="scientific">Suipraeoptans intestinalis</name>
    <dbReference type="NCBI Taxonomy" id="2606628"/>
    <lineage>
        <taxon>Bacteria</taxon>
        <taxon>Bacillati</taxon>
        <taxon>Bacillota</taxon>
        <taxon>Clostridia</taxon>
        <taxon>Lachnospirales</taxon>
        <taxon>Lachnospiraceae</taxon>
        <taxon>Suipraeoptans</taxon>
    </lineage>
</organism>
<dbReference type="PANTHER" id="PTHR42967:SF1">
    <property type="entry name" value="MBL FOLD METALLO-HYDROLASE"/>
    <property type="match status" value="1"/>
</dbReference>
<dbReference type="InterPro" id="IPR036866">
    <property type="entry name" value="RibonucZ/Hydroxyglut_hydro"/>
</dbReference>
<dbReference type="SUPFAM" id="SSF56281">
    <property type="entry name" value="Metallo-hydrolase/oxidoreductase"/>
    <property type="match status" value="1"/>
</dbReference>
<dbReference type="GO" id="GO:0016787">
    <property type="term" value="F:hydrolase activity"/>
    <property type="evidence" value="ECO:0007669"/>
    <property type="project" value="UniProtKB-KW"/>
</dbReference>
<protein>
    <submittedName>
        <fullName evidence="1">MBL fold metallo-hydrolase</fullName>
    </submittedName>
</protein>
<keyword evidence="1" id="KW-0378">Hydrolase</keyword>
<dbReference type="Proteomes" id="UP000434409">
    <property type="component" value="Unassembled WGS sequence"/>
</dbReference>
<name>A0A6N7UTS0_9FIRM</name>
<comment type="caution">
    <text evidence="1">The sequence shown here is derived from an EMBL/GenBank/DDBJ whole genome shotgun (WGS) entry which is preliminary data.</text>
</comment>
<dbReference type="EMBL" id="VULY01000018">
    <property type="protein sequence ID" value="MSR94818.1"/>
    <property type="molecule type" value="Genomic_DNA"/>
</dbReference>
<evidence type="ECO:0000313" key="2">
    <source>
        <dbReference type="Proteomes" id="UP000434409"/>
    </source>
</evidence>
<dbReference type="Pfam" id="PF13483">
    <property type="entry name" value="Lactamase_B_3"/>
    <property type="match status" value="1"/>
</dbReference>
<dbReference type="RefSeq" id="WP_154478693.1">
    <property type="nucleotide sequence ID" value="NZ_VULY01000018.1"/>
</dbReference>
<proteinExistence type="predicted"/>
<keyword evidence="2" id="KW-1185">Reference proteome</keyword>
<dbReference type="Gene3D" id="3.60.15.10">
    <property type="entry name" value="Ribonuclease Z/Hydroxyacylglutathione hydrolase-like"/>
    <property type="match status" value="1"/>
</dbReference>